<sequence>MGRSGYCTSGLPRAKTPRKAEEKKEKEKVDKTAQGAKVAQGGPGPKAGGQYGGGTASMWHWAGNANGLMEQPRTLLYVGLPAGERRLNQGQVDAAALFQILRSEKHGVEVVEAATIPRHRSATHTSQERGGTTKDDLPDDAQKL</sequence>
<feature type="region of interest" description="Disordered" evidence="1">
    <location>
        <begin position="1"/>
        <end position="51"/>
    </location>
</feature>
<dbReference type="AlphaFoldDB" id="A0A4R8TPC8"/>
<evidence type="ECO:0000313" key="2">
    <source>
        <dbReference type="EMBL" id="TEA20391.1"/>
    </source>
</evidence>
<feature type="compositionally biased region" description="Gly residues" evidence="1">
    <location>
        <begin position="41"/>
        <end position="51"/>
    </location>
</feature>
<organism evidence="2 3">
    <name type="scientific">Colletotrichum sidae</name>
    <dbReference type="NCBI Taxonomy" id="1347389"/>
    <lineage>
        <taxon>Eukaryota</taxon>
        <taxon>Fungi</taxon>
        <taxon>Dikarya</taxon>
        <taxon>Ascomycota</taxon>
        <taxon>Pezizomycotina</taxon>
        <taxon>Sordariomycetes</taxon>
        <taxon>Hypocreomycetidae</taxon>
        <taxon>Glomerellales</taxon>
        <taxon>Glomerellaceae</taxon>
        <taxon>Colletotrichum</taxon>
        <taxon>Colletotrichum orbiculare species complex</taxon>
    </lineage>
</organism>
<evidence type="ECO:0000313" key="3">
    <source>
        <dbReference type="Proteomes" id="UP000295604"/>
    </source>
</evidence>
<accession>A0A4R8TPC8</accession>
<dbReference type="EMBL" id="QAPF01000033">
    <property type="protein sequence ID" value="TEA20391.1"/>
    <property type="molecule type" value="Genomic_DNA"/>
</dbReference>
<feature type="compositionally biased region" description="Basic and acidic residues" evidence="1">
    <location>
        <begin position="131"/>
        <end position="144"/>
    </location>
</feature>
<proteinExistence type="predicted"/>
<evidence type="ECO:0000256" key="1">
    <source>
        <dbReference type="SAM" id="MobiDB-lite"/>
    </source>
</evidence>
<comment type="caution">
    <text evidence="2">The sequence shown here is derived from an EMBL/GenBank/DDBJ whole genome shotgun (WGS) entry which is preliminary data.</text>
</comment>
<gene>
    <name evidence="2" type="ORF">C8034_v008909</name>
</gene>
<name>A0A4R8TPC8_9PEZI</name>
<protein>
    <submittedName>
        <fullName evidence="2">Uncharacterized protein</fullName>
    </submittedName>
</protein>
<dbReference type="Proteomes" id="UP000295604">
    <property type="component" value="Unassembled WGS sequence"/>
</dbReference>
<feature type="region of interest" description="Disordered" evidence="1">
    <location>
        <begin position="114"/>
        <end position="144"/>
    </location>
</feature>
<keyword evidence="3" id="KW-1185">Reference proteome</keyword>
<reference evidence="2 3" key="1">
    <citation type="submission" date="2018-11" db="EMBL/GenBank/DDBJ databases">
        <title>Genome sequence and assembly of Colletotrichum sidae.</title>
        <authorList>
            <person name="Gan P."/>
            <person name="Shirasu K."/>
        </authorList>
    </citation>
    <scope>NUCLEOTIDE SEQUENCE [LARGE SCALE GENOMIC DNA]</scope>
    <source>
        <strain evidence="2 3">CBS 518.97</strain>
    </source>
</reference>
<feature type="compositionally biased region" description="Basic and acidic residues" evidence="1">
    <location>
        <begin position="18"/>
        <end position="31"/>
    </location>
</feature>